<proteinExistence type="predicted"/>
<evidence type="ECO:0000313" key="2">
    <source>
        <dbReference type="Proteomes" id="UP000095651"/>
    </source>
</evidence>
<reference evidence="1 2" key="1">
    <citation type="submission" date="2015-09" db="EMBL/GenBank/DDBJ databases">
        <authorList>
            <consortium name="Pathogen Informatics"/>
        </authorList>
    </citation>
    <scope>NUCLEOTIDE SEQUENCE [LARGE SCALE GENOMIC DNA]</scope>
    <source>
        <strain evidence="1 2">2789STDY5608850</strain>
    </source>
</reference>
<gene>
    <name evidence="1" type="ORF">ERS852407_05809</name>
</gene>
<dbReference type="RefSeq" id="WP_055660498.1">
    <property type="nucleotide sequence ID" value="NZ_CABIXC010000028.1"/>
</dbReference>
<name>A0A174MYJ7_9FIRM</name>
<organism evidence="1 2">
    <name type="scientific">Hungatella hathewayi</name>
    <dbReference type="NCBI Taxonomy" id="154046"/>
    <lineage>
        <taxon>Bacteria</taxon>
        <taxon>Bacillati</taxon>
        <taxon>Bacillota</taxon>
        <taxon>Clostridia</taxon>
        <taxon>Lachnospirales</taxon>
        <taxon>Lachnospiraceae</taxon>
        <taxon>Hungatella</taxon>
    </lineage>
</organism>
<protein>
    <recommendedName>
        <fullName evidence="3">DUF2190 family protein</fullName>
    </recommendedName>
</protein>
<evidence type="ECO:0008006" key="3">
    <source>
        <dbReference type="Google" id="ProtNLM"/>
    </source>
</evidence>
<dbReference type="Proteomes" id="UP000095651">
    <property type="component" value="Unassembled WGS sequence"/>
</dbReference>
<accession>A0A174MYJ7</accession>
<dbReference type="AlphaFoldDB" id="A0A174MYJ7"/>
<evidence type="ECO:0000313" key="1">
    <source>
        <dbReference type="EMBL" id="CUP39368.1"/>
    </source>
</evidence>
<sequence>MALERGRKTPEVAEGGRFLVLPVAADVKIYEGSLVAIGADGYAKAAAKGTGLTAAGRAERFADNTGGADGDITVKVARGVFVWDNDGSVTEAHILKDCYIVDDCTVTATSTGSSKAGKVIAVSDDDVAVETR</sequence>
<dbReference type="EMBL" id="CYZE01000028">
    <property type="protein sequence ID" value="CUP39368.1"/>
    <property type="molecule type" value="Genomic_DNA"/>
</dbReference>